<gene>
    <name evidence="5" type="primary">LOC116211261</name>
</gene>
<dbReference type="PANTHER" id="PTHR21162:SF0">
    <property type="entry name" value="P53 AND DNA DAMAGE-REGULATED PROTEIN 1"/>
    <property type="match status" value="1"/>
</dbReference>
<dbReference type="PANTHER" id="PTHR21162">
    <property type="entry name" value="P53 AND DNA DAMAGE-REGULATED PROTEIN"/>
    <property type="match status" value="1"/>
</dbReference>
<keyword evidence="3" id="KW-0143">Chaperone</keyword>
<evidence type="ECO:0000256" key="2">
    <source>
        <dbReference type="ARBA" id="ARBA00022490"/>
    </source>
</evidence>
<dbReference type="Proteomes" id="UP000515151">
    <property type="component" value="Chromosome 6"/>
</dbReference>
<reference evidence="4" key="1">
    <citation type="journal article" date="2020" name="Plant Biotechnol. J.">
        <title>The pomegranate (Punica granatum L.) draft genome dissects genetic divergence between soft- and hard-seeded cultivars.</title>
        <authorList>
            <person name="Luo X."/>
            <person name="Li H."/>
            <person name="Wu Z."/>
            <person name="Yao W."/>
            <person name="Zhao P."/>
            <person name="Cao D."/>
            <person name="Yu H."/>
            <person name="Li K."/>
            <person name="Poudel K."/>
            <person name="Zhao D."/>
            <person name="Zhang F."/>
            <person name="Xia X."/>
            <person name="Chen L."/>
            <person name="Wang Q."/>
            <person name="Jing D."/>
            <person name="Cao S."/>
        </authorList>
    </citation>
    <scope>NUCLEOTIDE SEQUENCE [LARGE SCALE GENOMIC DNA]</scope>
    <source>
        <strain evidence="4">cv. Tunisia</strain>
    </source>
</reference>
<keyword evidence="4" id="KW-1185">Reference proteome</keyword>
<reference evidence="5" key="2">
    <citation type="submission" date="2025-08" db="UniProtKB">
        <authorList>
            <consortium name="RefSeq"/>
        </authorList>
    </citation>
    <scope>IDENTIFICATION</scope>
    <source>
        <tissue evidence="5">Leaf</tissue>
    </source>
</reference>
<organism evidence="4 5">
    <name type="scientific">Punica granatum</name>
    <name type="common">Pomegranate</name>
    <dbReference type="NCBI Taxonomy" id="22663"/>
    <lineage>
        <taxon>Eukaryota</taxon>
        <taxon>Viridiplantae</taxon>
        <taxon>Streptophyta</taxon>
        <taxon>Embryophyta</taxon>
        <taxon>Tracheophyta</taxon>
        <taxon>Spermatophyta</taxon>
        <taxon>Magnoliopsida</taxon>
        <taxon>eudicotyledons</taxon>
        <taxon>Gunneridae</taxon>
        <taxon>Pentapetalae</taxon>
        <taxon>rosids</taxon>
        <taxon>malvids</taxon>
        <taxon>Myrtales</taxon>
        <taxon>Lythraceae</taxon>
        <taxon>Punica</taxon>
    </lineage>
</organism>
<sequence length="192" mass="22201">MEEEIERQYRDLLFEHELEAERLLLAKAQQHEIGILKEGNRQAQSALRRRARTTKTSVLSPFESMMKDIGEPGSRPLVQEVCRTCGNHDANEHTWMMFPGTDLFARIPFHAAHKILEEDEPHLDFEYNKLQSYIKDMSLSLSEKGALSDKISPDVLRSLVTLKDKPKEKASRDDSLTENLWRMKNRGSSIHI</sequence>
<evidence type="ECO:0000313" key="4">
    <source>
        <dbReference type="Proteomes" id="UP000515151"/>
    </source>
</evidence>
<evidence type="ECO:0000256" key="1">
    <source>
        <dbReference type="ARBA" id="ARBA00004496"/>
    </source>
</evidence>
<protein>
    <submittedName>
        <fullName evidence="5">Uncharacterized protein LOC116211261</fullName>
    </submittedName>
</protein>
<dbReference type="RefSeq" id="XP_031401415.1">
    <property type="nucleotide sequence ID" value="XM_031545555.1"/>
</dbReference>
<name>A0A6P8E1A2_PUNGR</name>
<proteinExistence type="predicted"/>
<evidence type="ECO:0000256" key="3">
    <source>
        <dbReference type="ARBA" id="ARBA00023186"/>
    </source>
</evidence>
<dbReference type="GeneID" id="116211261"/>
<evidence type="ECO:0000313" key="5">
    <source>
        <dbReference type="RefSeq" id="XP_031401415.1"/>
    </source>
</evidence>
<dbReference type="GO" id="GO:0005737">
    <property type="term" value="C:cytoplasm"/>
    <property type="evidence" value="ECO:0007669"/>
    <property type="project" value="UniProtKB-SubCell"/>
</dbReference>
<dbReference type="AlphaFoldDB" id="A0A6P8E1A2"/>
<accession>A0A6P8E1A2</accession>
<comment type="subcellular location">
    <subcellularLocation>
        <location evidence="1">Cytoplasm</location>
    </subcellularLocation>
</comment>
<keyword evidence="2" id="KW-0963">Cytoplasm</keyword>
<dbReference type="InterPro" id="IPR030482">
    <property type="entry name" value="PDRG1"/>
</dbReference>
<dbReference type="OrthoDB" id="20282at2759"/>